<protein>
    <submittedName>
        <fullName evidence="1">Uncharacterized protein</fullName>
    </submittedName>
</protein>
<keyword evidence="2" id="KW-1185">Reference proteome</keyword>
<comment type="caution">
    <text evidence="1">The sequence shown here is derived from an EMBL/GenBank/DDBJ whole genome shotgun (WGS) entry which is preliminary data.</text>
</comment>
<evidence type="ECO:0000313" key="1">
    <source>
        <dbReference type="EMBL" id="KAI4299823.1"/>
    </source>
</evidence>
<reference evidence="1 2" key="1">
    <citation type="journal article" date="2022" name="DNA Res.">
        <title>Chromosomal-level genome assembly of the orchid tree Bauhinia variegata (Leguminosae; Cercidoideae) supports the allotetraploid origin hypothesis of Bauhinia.</title>
        <authorList>
            <person name="Zhong Y."/>
            <person name="Chen Y."/>
            <person name="Zheng D."/>
            <person name="Pang J."/>
            <person name="Liu Y."/>
            <person name="Luo S."/>
            <person name="Meng S."/>
            <person name="Qian L."/>
            <person name="Wei D."/>
            <person name="Dai S."/>
            <person name="Zhou R."/>
        </authorList>
    </citation>
    <scope>NUCLEOTIDE SEQUENCE [LARGE SCALE GENOMIC DNA]</scope>
    <source>
        <strain evidence="1">BV-YZ2020</strain>
    </source>
</reference>
<gene>
    <name evidence="1" type="ORF">L6164_033248</name>
</gene>
<dbReference type="Proteomes" id="UP000828941">
    <property type="component" value="Chromosome 13"/>
</dbReference>
<proteinExistence type="predicted"/>
<organism evidence="1 2">
    <name type="scientific">Bauhinia variegata</name>
    <name type="common">Purple orchid tree</name>
    <name type="synonym">Phanera variegata</name>
    <dbReference type="NCBI Taxonomy" id="167791"/>
    <lineage>
        <taxon>Eukaryota</taxon>
        <taxon>Viridiplantae</taxon>
        <taxon>Streptophyta</taxon>
        <taxon>Embryophyta</taxon>
        <taxon>Tracheophyta</taxon>
        <taxon>Spermatophyta</taxon>
        <taxon>Magnoliopsida</taxon>
        <taxon>eudicotyledons</taxon>
        <taxon>Gunneridae</taxon>
        <taxon>Pentapetalae</taxon>
        <taxon>rosids</taxon>
        <taxon>fabids</taxon>
        <taxon>Fabales</taxon>
        <taxon>Fabaceae</taxon>
        <taxon>Cercidoideae</taxon>
        <taxon>Cercideae</taxon>
        <taxon>Bauhiniinae</taxon>
        <taxon>Bauhinia</taxon>
    </lineage>
</organism>
<evidence type="ECO:0000313" key="2">
    <source>
        <dbReference type="Proteomes" id="UP000828941"/>
    </source>
</evidence>
<name>A0ACB9KRI8_BAUVA</name>
<dbReference type="EMBL" id="CM039438">
    <property type="protein sequence ID" value="KAI4299823.1"/>
    <property type="molecule type" value="Genomic_DNA"/>
</dbReference>
<accession>A0ACB9KRI8</accession>
<sequence length="154" mass="17132">MKIVFFALFLLFAFSTKLPSATADFVQDVEGNLIENGGSYYILPVIRGHGGGLGLTQVGNETCPLTVAQARSEISSGSPVRIASPYLISHIYEVPGWFKIEKYLDDYKLVFCSKYSVTCSDLRIYNDDQGEKRLIVTNDKPFNVMFKKVDTSAI</sequence>